<dbReference type="Proteomes" id="UP000193577">
    <property type="component" value="Unassembled WGS sequence"/>
</dbReference>
<accession>A0AA91PE61</accession>
<evidence type="ECO:0000256" key="1">
    <source>
        <dbReference type="SAM" id="MobiDB-lite"/>
    </source>
</evidence>
<evidence type="ECO:0000256" key="2">
    <source>
        <dbReference type="SAM" id="SignalP"/>
    </source>
</evidence>
<dbReference type="InterPro" id="IPR012347">
    <property type="entry name" value="Ferritin-like"/>
</dbReference>
<dbReference type="PROSITE" id="PS51257">
    <property type="entry name" value="PROKAR_LIPOPROTEIN"/>
    <property type="match status" value="1"/>
</dbReference>
<dbReference type="Gene3D" id="1.20.1260.10">
    <property type="match status" value="1"/>
</dbReference>
<proteinExistence type="predicted"/>
<feature type="signal peptide" evidence="2">
    <location>
        <begin position="1"/>
        <end position="28"/>
    </location>
</feature>
<protein>
    <recommendedName>
        <fullName evidence="3">DUF305 domain-containing protein</fullName>
    </recommendedName>
</protein>
<feature type="compositionally biased region" description="Low complexity" evidence="1">
    <location>
        <begin position="31"/>
        <end position="55"/>
    </location>
</feature>
<dbReference type="AlphaFoldDB" id="A0AA91PE61"/>
<dbReference type="PANTHER" id="PTHR36933">
    <property type="entry name" value="SLL0788 PROTEIN"/>
    <property type="match status" value="1"/>
</dbReference>
<dbReference type="EMBL" id="NCXO01000022">
    <property type="protein sequence ID" value="OSC33432.1"/>
    <property type="molecule type" value="Genomic_DNA"/>
</dbReference>
<gene>
    <name evidence="4" type="ORF">B8W67_10915</name>
</gene>
<evidence type="ECO:0000313" key="4">
    <source>
        <dbReference type="EMBL" id="OSC33432.1"/>
    </source>
</evidence>
<sequence>MKVVAVGPASLGPRSFAAVLTASAVVLAGCSGSGDDSTDATSPAAETTTSVTSVPGTAVPDNHNAADVTFATDMIPHHRQALTLAELVPDRTDNPDVIALAEEITAAQQPEIDQLEAMLNQWGAPLPDGHSDHHADMAGMVDQATLDRLETLRGGEFDTLWLQSMIGHHEGAVQMAETEIADGENSAAKELATNIIADQQAEIDKMNEMMGG</sequence>
<feature type="chain" id="PRO_5041659397" description="DUF305 domain-containing protein" evidence="2">
    <location>
        <begin position="29"/>
        <end position="212"/>
    </location>
</feature>
<dbReference type="Pfam" id="PF03713">
    <property type="entry name" value="DUF305"/>
    <property type="match status" value="1"/>
</dbReference>
<evidence type="ECO:0000313" key="5">
    <source>
        <dbReference type="Proteomes" id="UP000193577"/>
    </source>
</evidence>
<dbReference type="RefSeq" id="WP_085304037.1">
    <property type="nucleotide sequence ID" value="NZ_AP022594.1"/>
</dbReference>
<organism evidence="4 5">
    <name type="scientific">Mycolicibacillus koreensis</name>
    <dbReference type="NCBI Taxonomy" id="1069220"/>
    <lineage>
        <taxon>Bacteria</taxon>
        <taxon>Bacillati</taxon>
        <taxon>Actinomycetota</taxon>
        <taxon>Actinomycetes</taxon>
        <taxon>Mycobacteriales</taxon>
        <taxon>Mycobacteriaceae</taxon>
        <taxon>Mycolicibacillus</taxon>
    </lineage>
</organism>
<feature type="region of interest" description="Disordered" evidence="1">
    <location>
        <begin position="31"/>
        <end position="60"/>
    </location>
</feature>
<keyword evidence="2" id="KW-0732">Signal</keyword>
<evidence type="ECO:0000259" key="3">
    <source>
        <dbReference type="Pfam" id="PF03713"/>
    </source>
</evidence>
<feature type="domain" description="DUF305" evidence="3">
    <location>
        <begin position="67"/>
        <end position="209"/>
    </location>
</feature>
<reference evidence="4 5" key="1">
    <citation type="submission" date="2017-04" db="EMBL/GenBank/DDBJ databases">
        <title>The new phylogeny of genus Mycobacterium.</title>
        <authorList>
            <person name="Tortoli E."/>
            <person name="Trovato A."/>
            <person name="Cirillo D.M."/>
        </authorList>
    </citation>
    <scope>NUCLEOTIDE SEQUENCE [LARGE SCALE GENOMIC DNA]</scope>
    <source>
        <strain evidence="4 5">KCTC 19819</strain>
    </source>
</reference>
<dbReference type="InterPro" id="IPR005183">
    <property type="entry name" value="DUF305_CopM-like"/>
</dbReference>
<dbReference type="PANTHER" id="PTHR36933:SF1">
    <property type="entry name" value="SLL0788 PROTEIN"/>
    <property type="match status" value="1"/>
</dbReference>
<keyword evidence="5" id="KW-1185">Reference proteome</keyword>
<name>A0AA91PE61_9MYCO</name>
<comment type="caution">
    <text evidence="4">The sequence shown here is derived from an EMBL/GenBank/DDBJ whole genome shotgun (WGS) entry which is preliminary data.</text>
</comment>